<feature type="region of interest" description="Disordered" evidence="4">
    <location>
        <begin position="1"/>
        <end position="69"/>
    </location>
</feature>
<protein>
    <submittedName>
        <fullName evidence="7">Transcriptional regulator, Crp/Fnr family</fullName>
    </submittedName>
</protein>
<dbReference type="SUPFAM" id="SSF51206">
    <property type="entry name" value="cAMP-binding domain-like"/>
    <property type="match status" value="1"/>
</dbReference>
<evidence type="ECO:0000259" key="6">
    <source>
        <dbReference type="PROSITE" id="PS51063"/>
    </source>
</evidence>
<dbReference type="PROSITE" id="PS51063">
    <property type="entry name" value="HTH_CRP_2"/>
    <property type="match status" value="1"/>
</dbReference>
<dbReference type="GO" id="GO:0003700">
    <property type="term" value="F:DNA-binding transcription factor activity"/>
    <property type="evidence" value="ECO:0007669"/>
    <property type="project" value="TreeGrafter"/>
</dbReference>
<dbReference type="Proteomes" id="UP000002213">
    <property type="component" value="Chromosome"/>
</dbReference>
<dbReference type="InterPro" id="IPR014710">
    <property type="entry name" value="RmlC-like_jellyroll"/>
</dbReference>
<evidence type="ECO:0000256" key="3">
    <source>
        <dbReference type="ARBA" id="ARBA00023163"/>
    </source>
</evidence>
<dbReference type="PANTHER" id="PTHR24567">
    <property type="entry name" value="CRP FAMILY TRANSCRIPTIONAL REGULATORY PROTEIN"/>
    <property type="match status" value="1"/>
</dbReference>
<dbReference type="HOGENOM" id="CLU_075053_3_0_11"/>
<dbReference type="Gene3D" id="2.60.120.10">
    <property type="entry name" value="Jelly Rolls"/>
    <property type="match status" value="1"/>
</dbReference>
<dbReference type="SUPFAM" id="SSF46785">
    <property type="entry name" value="Winged helix' DNA-binding domain"/>
    <property type="match status" value="1"/>
</dbReference>
<name>C6WEM4_ACTMD</name>
<keyword evidence="2" id="KW-0238">DNA-binding</keyword>
<dbReference type="PANTHER" id="PTHR24567:SF74">
    <property type="entry name" value="HTH-TYPE TRANSCRIPTIONAL REGULATOR ARCR"/>
    <property type="match status" value="1"/>
</dbReference>
<evidence type="ECO:0000256" key="2">
    <source>
        <dbReference type="ARBA" id="ARBA00023125"/>
    </source>
</evidence>
<organism evidence="7 8">
    <name type="scientific">Actinosynnema mirum (strain ATCC 29888 / DSM 43827 / JCM 3225 / NBRC 14064 / NCIMB 13271 / NRRL B-12336 / IMRU 3971 / 101)</name>
    <dbReference type="NCBI Taxonomy" id="446462"/>
    <lineage>
        <taxon>Bacteria</taxon>
        <taxon>Bacillati</taxon>
        <taxon>Actinomycetota</taxon>
        <taxon>Actinomycetes</taxon>
        <taxon>Pseudonocardiales</taxon>
        <taxon>Pseudonocardiaceae</taxon>
        <taxon>Actinosynnema</taxon>
    </lineage>
</organism>
<dbReference type="InterPro" id="IPR018490">
    <property type="entry name" value="cNMP-bd_dom_sf"/>
</dbReference>
<evidence type="ECO:0000313" key="8">
    <source>
        <dbReference type="Proteomes" id="UP000002213"/>
    </source>
</evidence>
<evidence type="ECO:0000256" key="1">
    <source>
        <dbReference type="ARBA" id="ARBA00023015"/>
    </source>
</evidence>
<dbReference type="CDD" id="cd00038">
    <property type="entry name" value="CAP_ED"/>
    <property type="match status" value="1"/>
</dbReference>
<dbReference type="eggNOG" id="COG0664">
    <property type="taxonomic scope" value="Bacteria"/>
</dbReference>
<dbReference type="InterPro" id="IPR012318">
    <property type="entry name" value="HTH_CRP"/>
</dbReference>
<keyword evidence="8" id="KW-1185">Reference proteome</keyword>
<dbReference type="STRING" id="446462.Amir_3957"/>
<evidence type="ECO:0000259" key="5">
    <source>
        <dbReference type="PROSITE" id="PS50042"/>
    </source>
</evidence>
<dbReference type="KEGG" id="ami:Amir_3957"/>
<feature type="domain" description="HTH crp-type" evidence="6">
    <location>
        <begin position="207"/>
        <end position="278"/>
    </location>
</feature>
<dbReference type="InterPro" id="IPR050397">
    <property type="entry name" value="Env_Response_Regulators"/>
</dbReference>
<dbReference type="SMART" id="SM00419">
    <property type="entry name" value="HTH_CRP"/>
    <property type="match status" value="1"/>
</dbReference>
<dbReference type="Pfam" id="PF00027">
    <property type="entry name" value="cNMP_binding"/>
    <property type="match status" value="1"/>
</dbReference>
<evidence type="ECO:0000256" key="4">
    <source>
        <dbReference type="SAM" id="MobiDB-lite"/>
    </source>
</evidence>
<dbReference type="InterPro" id="IPR036390">
    <property type="entry name" value="WH_DNA-bd_sf"/>
</dbReference>
<keyword evidence="3" id="KW-0804">Transcription</keyword>
<dbReference type="GO" id="GO:0003677">
    <property type="term" value="F:DNA binding"/>
    <property type="evidence" value="ECO:0007669"/>
    <property type="project" value="UniProtKB-KW"/>
</dbReference>
<sequence>MRHRGDRHVATGAARDRLGGAAMTERGGREPEPGQAVGSPDGRVPRPRSPGGSGPVRVPGAREAGREPVGQRGFRALLSRGQWDLLVAEGALTPHESRQRLLLQGDPGEVVLLCVAGRVKVVYSEPDGREILLAVRGPGDVLGEFAAQDKRPRSATVQAIERGATSRLSAERFDALVGRCGVEPALRNYVMGKFRESFTHTWRVAHRTAADQLTDLLVKLVGAAGPEHPSATTIPMSQEELAAALGLARSAVTPVLAEWKAAGLVRIARGVLQVVDLAALIASRPGESG</sequence>
<dbReference type="EMBL" id="CP001630">
    <property type="protein sequence ID" value="ACU37824.1"/>
    <property type="molecule type" value="Genomic_DNA"/>
</dbReference>
<gene>
    <name evidence="7" type="ordered locus">Amir_3957</name>
</gene>
<proteinExistence type="predicted"/>
<feature type="domain" description="Cyclic nucleotide-binding" evidence="5">
    <location>
        <begin position="95"/>
        <end position="180"/>
    </location>
</feature>
<dbReference type="PROSITE" id="PS50042">
    <property type="entry name" value="CNMP_BINDING_3"/>
    <property type="match status" value="1"/>
</dbReference>
<dbReference type="InterPro" id="IPR000595">
    <property type="entry name" value="cNMP-bd_dom"/>
</dbReference>
<dbReference type="GO" id="GO:0005829">
    <property type="term" value="C:cytosol"/>
    <property type="evidence" value="ECO:0007669"/>
    <property type="project" value="TreeGrafter"/>
</dbReference>
<dbReference type="Pfam" id="PF13545">
    <property type="entry name" value="HTH_Crp_2"/>
    <property type="match status" value="1"/>
</dbReference>
<evidence type="ECO:0000313" key="7">
    <source>
        <dbReference type="EMBL" id="ACU37824.1"/>
    </source>
</evidence>
<reference evidence="7 8" key="1">
    <citation type="journal article" date="2009" name="Stand. Genomic Sci.">
        <title>Complete genome sequence of Actinosynnema mirum type strain (101).</title>
        <authorList>
            <person name="Land M."/>
            <person name="Lapidus A."/>
            <person name="Mayilraj S."/>
            <person name="Chen F."/>
            <person name="Copeland A."/>
            <person name="Del Rio T.G."/>
            <person name="Nolan M."/>
            <person name="Lucas S."/>
            <person name="Tice H."/>
            <person name="Cheng J.F."/>
            <person name="Chertkov O."/>
            <person name="Bruce D."/>
            <person name="Goodwin L."/>
            <person name="Pitluck S."/>
            <person name="Rohde M."/>
            <person name="Goker M."/>
            <person name="Pati A."/>
            <person name="Ivanova N."/>
            <person name="Mavromatis K."/>
            <person name="Chen A."/>
            <person name="Palaniappan K."/>
            <person name="Hauser L."/>
            <person name="Chang Y.J."/>
            <person name="Jeffries C.C."/>
            <person name="Brettin T."/>
            <person name="Detter J.C."/>
            <person name="Han C."/>
            <person name="Chain P."/>
            <person name="Tindall B.J."/>
            <person name="Bristow J."/>
            <person name="Eisen J.A."/>
            <person name="Markowitz V."/>
            <person name="Hugenholtz P."/>
            <person name="Kyrpides N.C."/>
            <person name="Klenk H.P."/>
        </authorList>
    </citation>
    <scope>NUCLEOTIDE SEQUENCE [LARGE SCALE GENOMIC DNA]</scope>
    <source>
        <strain evidence="8">ATCC 29888 / DSM 43827 / JCM 3225 / NBRC 14064 / NCIMB 13271 / NRRL B-12336 / IMRU 3971 / 101</strain>
    </source>
</reference>
<accession>C6WEM4</accession>
<keyword evidence="1" id="KW-0805">Transcription regulation</keyword>
<dbReference type="AlphaFoldDB" id="C6WEM4"/>
<dbReference type="SMART" id="SM00100">
    <property type="entry name" value="cNMP"/>
    <property type="match status" value="1"/>
</dbReference>